<organism evidence="2">
    <name type="scientific">Triticum urartu</name>
    <name type="common">Red wild einkorn</name>
    <name type="synonym">Crithodium urartu</name>
    <dbReference type="NCBI Taxonomy" id="4572"/>
    <lineage>
        <taxon>Eukaryota</taxon>
        <taxon>Viridiplantae</taxon>
        <taxon>Streptophyta</taxon>
        <taxon>Embryophyta</taxon>
        <taxon>Tracheophyta</taxon>
        <taxon>Spermatophyta</taxon>
        <taxon>Magnoliopsida</taxon>
        <taxon>Liliopsida</taxon>
        <taxon>Poales</taxon>
        <taxon>Poaceae</taxon>
        <taxon>BOP clade</taxon>
        <taxon>Pooideae</taxon>
        <taxon>Triticodae</taxon>
        <taxon>Triticeae</taxon>
        <taxon>Triticinae</taxon>
        <taxon>Triticum</taxon>
    </lineage>
</organism>
<gene>
    <name evidence="2" type="ORF">TRIUR3_27716</name>
</gene>
<dbReference type="PANTHER" id="PTHR46508:SF28">
    <property type="entry name" value="PHD-TYPE DOMAIN-CONTAINING PROTEIN"/>
    <property type="match status" value="1"/>
</dbReference>
<evidence type="ECO:0000313" key="2">
    <source>
        <dbReference type="EMBL" id="EMS49469.1"/>
    </source>
</evidence>
<accession>M7ZN24</accession>
<dbReference type="eggNOG" id="KOG0351">
    <property type="taxonomic scope" value="Eukaryota"/>
</dbReference>
<protein>
    <submittedName>
        <fullName evidence="2">Uncharacterized protein</fullName>
    </submittedName>
</protein>
<name>M7ZN24_TRIUA</name>
<proteinExistence type="predicted"/>
<feature type="compositionally biased region" description="Polar residues" evidence="1">
    <location>
        <begin position="59"/>
        <end position="68"/>
    </location>
</feature>
<dbReference type="AlphaFoldDB" id="M7ZN24"/>
<dbReference type="OMA" id="CGKEWSN"/>
<feature type="region of interest" description="Disordered" evidence="1">
    <location>
        <begin position="44"/>
        <end position="68"/>
    </location>
</feature>
<dbReference type="PANTHER" id="PTHR46508">
    <property type="entry name" value="PHD FINGER FAMILY PROTEIN"/>
    <property type="match status" value="1"/>
</dbReference>
<reference evidence="2" key="1">
    <citation type="journal article" date="2013" name="Nature">
        <title>Draft genome of the wheat A-genome progenitor Triticum urartu.</title>
        <authorList>
            <person name="Ling H.Q."/>
            <person name="Zhao S."/>
            <person name="Liu D."/>
            <person name="Wang J."/>
            <person name="Sun H."/>
            <person name="Zhang C."/>
            <person name="Fan H."/>
            <person name="Li D."/>
            <person name="Dong L."/>
            <person name="Tao Y."/>
            <person name="Gao C."/>
            <person name="Wu H."/>
            <person name="Li Y."/>
            <person name="Cui Y."/>
            <person name="Guo X."/>
            <person name="Zheng S."/>
            <person name="Wang B."/>
            <person name="Yu K."/>
            <person name="Liang Q."/>
            <person name="Yang W."/>
            <person name="Lou X."/>
            <person name="Chen J."/>
            <person name="Feng M."/>
            <person name="Jian J."/>
            <person name="Zhang X."/>
            <person name="Luo G."/>
            <person name="Jiang Y."/>
            <person name="Liu J."/>
            <person name="Wang Z."/>
            <person name="Sha Y."/>
            <person name="Zhang B."/>
            <person name="Wu H."/>
            <person name="Tang D."/>
            <person name="Shen Q."/>
            <person name="Xue P."/>
            <person name="Zou S."/>
            <person name="Wang X."/>
            <person name="Liu X."/>
            <person name="Wang F."/>
            <person name="Yang Y."/>
            <person name="An X."/>
            <person name="Dong Z."/>
            <person name="Zhang K."/>
            <person name="Zhang X."/>
            <person name="Luo M.C."/>
            <person name="Dvorak J."/>
            <person name="Tong Y."/>
            <person name="Wang J."/>
            <person name="Yang H."/>
            <person name="Li Z."/>
            <person name="Wang D."/>
            <person name="Zhang A."/>
            <person name="Wang J."/>
        </authorList>
    </citation>
    <scope>NUCLEOTIDE SEQUENCE</scope>
</reference>
<sequence length="497" mass="55697">MTALRDRDNGRASGGHGWTIEKRGNCCSLLWVLPVRSDVTVASDASEYPRSRAGPDVASGNQPTPLNEKNTRHSILLALCPRPSHLLPCASQRFCARAPEQRDSATTVRCGGFGERDRQSLVDREERRRRRGLQRGGDRAVQFLAHRHGRSSLSRLCDSDFAPLNRMDGMDFLAGMGMNEDDLMTMVFEKNVAELREDTFDGSEEERKIFEEIFGCGQNTSQPGIGKTSIPPSGSASSGKMGYCRIVESFTHGNLSSYHVFDHSASQQMQNAMPCTDHHDMPSELVVQSTPPSVDRVYTRRAVTHNHSSHRAELSSVLDLERVDITSVIARRPGGCGFGMLWNHLRLHAHLLMMDAGWKIEGKERGNKSKIEGDKERGNKSKIDLMYESPDKLMRLASLARAWKCFGEWLLVRSSIVDGDDCGKEWSNMHDFLCDLKDTLLCLEHEARRPEQSLSFMHQWRLLDPFMAVVCIEKKVAALRNGVPLKAVNSRVYGPQS</sequence>
<dbReference type="EMBL" id="KD243226">
    <property type="protein sequence ID" value="EMS49469.1"/>
    <property type="molecule type" value="Genomic_DNA"/>
</dbReference>
<dbReference type="STRING" id="4572.M7ZN24"/>
<evidence type="ECO:0000256" key="1">
    <source>
        <dbReference type="SAM" id="MobiDB-lite"/>
    </source>
</evidence>